<evidence type="ECO:0000313" key="2">
    <source>
        <dbReference type="EMBL" id="WOC32816.1"/>
    </source>
</evidence>
<protein>
    <recommendedName>
        <fullName evidence="5">Scaffolding protein</fullName>
    </recommendedName>
</protein>
<gene>
    <name evidence="2" type="ORF">PXC00_02775</name>
    <name evidence="3" type="ORF">PXC00_03980</name>
</gene>
<organism evidence="2 4">
    <name type="scientific">Caproicibacterium argilliputei</name>
    <dbReference type="NCBI Taxonomy" id="3030016"/>
    <lineage>
        <taxon>Bacteria</taxon>
        <taxon>Bacillati</taxon>
        <taxon>Bacillota</taxon>
        <taxon>Clostridia</taxon>
        <taxon>Eubacteriales</taxon>
        <taxon>Oscillospiraceae</taxon>
        <taxon>Caproicibacterium</taxon>
    </lineage>
</organism>
<proteinExistence type="predicted"/>
<reference evidence="4" key="2">
    <citation type="submission" date="2024-06" db="EMBL/GenBank/DDBJ databases">
        <title>Caproicibacterium argilliputei sp. nov, a novel caproic acid producing anaerobic bacterium isolated from pit mud.</title>
        <authorList>
            <person name="Zeng C."/>
        </authorList>
    </citation>
    <scope>NUCLEOTIDE SEQUENCE [LARGE SCALE GENOMIC DNA]</scope>
    <source>
        <strain evidence="4">ZCY20-5</strain>
    </source>
</reference>
<evidence type="ECO:0000313" key="4">
    <source>
        <dbReference type="Proteomes" id="UP001300604"/>
    </source>
</evidence>
<dbReference type="EMBL" id="CP135996">
    <property type="protein sequence ID" value="WOC32816.1"/>
    <property type="molecule type" value="Genomic_DNA"/>
</dbReference>
<dbReference type="KEGG" id="carl:PXC00_03980"/>
<dbReference type="AlphaFoldDB" id="A0AA97D9N1"/>
<reference evidence="4" key="4">
    <citation type="submission" date="2024-06" db="EMBL/GenBank/DDBJ databases">
        <authorList>
            <person name="Zeng C."/>
        </authorList>
    </citation>
    <scope>NUCLEOTIDE SEQUENCE [LARGE SCALE GENOMIC DNA]</scope>
    <source>
        <strain evidence="4">ZCY20-5</strain>
    </source>
</reference>
<dbReference type="RefSeq" id="WP_316935064.1">
    <property type="nucleotide sequence ID" value="NZ_CP135996.1"/>
</dbReference>
<evidence type="ECO:0008006" key="5">
    <source>
        <dbReference type="Google" id="ProtNLM"/>
    </source>
</evidence>
<reference evidence="2 4" key="3">
    <citation type="submission" date="2024-06" db="EMBL/GenBank/DDBJ databases">
        <title>Caproicibacterium argilliputei sp. nov, a novel caproic acid producing anaerobic bacterium isolated from pit mud.</title>
        <authorList>
            <person name="Xia S."/>
        </authorList>
    </citation>
    <scope>NUCLEOTIDE SEQUENCE [LARGE SCALE GENOMIC DNA]</scope>
    <source>
        <strain evidence="2 4">ZCY20-5</strain>
    </source>
</reference>
<feature type="region of interest" description="Disordered" evidence="1">
    <location>
        <begin position="168"/>
        <end position="187"/>
    </location>
</feature>
<accession>A0AA97D9N1</accession>
<dbReference type="Proteomes" id="UP001300604">
    <property type="component" value="Chromosome"/>
</dbReference>
<evidence type="ECO:0000313" key="3">
    <source>
        <dbReference type="EMBL" id="WOC33046.1"/>
    </source>
</evidence>
<dbReference type="EMBL" id="CP135996">
    <property type="protein sequence ID" value="WOC33046.1"/>
    <property type="molecule type" value="Genomic_DNA"/>
</dbReference>
<feature type="region of interest" description="Disordered" evidence="1">
    <location>
        <begin position="1"/>
        <end position="107"/>
    </location>
</feature>
<evidence type="ECO:0000256" key="1">
    <source>
        <dbReference type="SAM" id="MobiDB-lite"/>
    </source>
</evidence>
<feature type="compositionally biased region" description="Low complexity" evidence="1">
    <location>
        <begin position="175"/>
        <end position="187"/>
    </location>
</feature>
<feature type="compositionally biased region" description="Basic and acidic residues" evidence="1">
    <location>
        <begin position="27"/>
        <end position="39"/>
    </location>
</feature>
<keyword evidence="4" id="KW-1185">Reference proteome</keyword>
<dbReference type="KEGG" id="carl:PXC00_02775"/>
<feature type="compositionally biased region" description="Low complexity" evidence="1">
    <location>
        <begin position="1"/>
        <end position="17"/>
    </location>
</feature>
<reference evidence="2" key="1">
    <citation type="submission" date="2023-09" db="EMBL/GenBank/DDBJ databases">
        <authorList>
            <person name="Zeng C."/>
        </authorList>
    </citation>
    <scope>NUCLEOTIDE SEQUENCE</scope>
    <source>
        <strain evidence="2 4">ZCY20-5</strain>
    </source>
</reference>
<sequence>MAEETAAAQAAGIEPAATLEQAPPAAKETDKPADSKGQDDSAAISTRLTAAEKLARQSAEENKTLREELDKLRRAHLSDEELREDDRKRKDEELTERESKLRESENRFYTVQALKKAGLDDGSENSLKLVDLITGGAPQDQGGIDTRIKAVSVWLKQHDKELTDKLFKANGRTPGEGSSSTAGASGLGVRAAQRYAQKLHLGGK</sequence>
<name>A0AA97D9N1_9FIRM</name>
<feature type="compositionally biased region" description="Basic and acidic residues" evidence="1">
    <location>
        <begin position="53"/>
        <end position="106"/>
    </location>
</feature>